<dbReference type="EMBL" id="WJBH02000290">
    <property type="protein sequence ID" value="KAI9549640.1"/>
    <property type="molecule type" value="Genomic_DNA"/>
</dbReference>
<reference evidence="1" key="1">
    <citation type="submission" date="2022-05" db="EMBL/GenBank/DDBJ databases">
        <title>A multi-omics perspective on studying reproductive biology in Daphnia sinensis.</title>
        <authorList>
            <person name="Jia J."/>
        </authorList>
    </citation>
    <scope>NUCLEOTIDE SEQUENCE</scope>
    <source>
        <strain evidence="1">WSL</strain>
    </source>
</reference>
<evidence type="ECO:0000313" key="1">
    <source>
        <dbReference type="EMBL" id="KAI9549640.1"/>
    </source>
</evidence>
<dbReference type="AlphaFoldDB" id="A0AAD5KSX9"/>
<name>A0AAD5KSX9_9CRUS</name>
<dbReference type="Proteomes" id="UP000820818">
    <property type="component" value="Unassembled WGS sequence"/>
</dbReference>
<protein>
    <submittedName>
        <fullName evidence="1">Uncharacterized protein</fullName>
    </submittedName>
</protein>
<sequence length="508" mass="57475">MQPHNETAAMDTLANGDMAVPAYPGFRAFVAPPEMGFGDRVLTAFTRYPSGRTFFNATMLCKAGREFNIEKTGDDAEKKIVFWERKHEDLIAAIADAVASSHCTQDHLAPNDLIDFTNAHKQTGPHECRGTFMDNALFHPLLAYAFDSTAHRYFPELESIRVNVAHPKRRRQQEREIKLRMAQELNGKSEVSTPDGQIDVLTTSEVIEIKHVKDWKNAYGQIVMYSEYHPDLQKRIHLFGDAPLSVYEHATRRLVDHGIRVTWEPAVGQFELIKMETNTTMDNYSHIHCVGSENIQLDMSFAEREHRFKERESELEERVAFWKRTAAHLQDVAATNAKRMKYTDAVANAMPENPDHSALDDEGNKYLRDRLYNFPRAVSAAMYEGDTKGVSSFVKDYVSDVLNIEVRGMGDTVGVIGADMVIQRAIKHRSAVGWGKAVLFTEITARQAFTVIGSTAEWMRLNVPGSAVVCEFNHQANVFRNRYEGLTPSSMEPRLVLELSKKTGETKQ</sequence>
<gene>
    <name evidence="1" type="ORF">GHT06_003826</name>
</gene>
<comment type="caution">
    <text evidence="1">The sequence shown here is derived from an EMBL/GenBank/DDBJ whole genome shotgun (WGS) entry which is preliminary data.</text>
</comment>
<organism evidence="1 2">
    <name type="scientific">Daphnia sinensis</name>
    <dbReference type="NCBI Taxonomy" id="1820382"/>
    <lineage>
        <taxon>Eukaryota</taxon>
        <taxon>Metazoa</taxon>
        <taxon>Ecdysozoa</taxon>
        <taxon>Arthropoda</taxon>
        <taxon>Crustacea</taxon>
        <taxon>Branchiopoda</taxon>
        <taxon>Diplostraca</taxon>
        <taxon>Cladocera</taxon>
        <taxon>Anomopoda</taxon>
        <taxon>Daphniidae</taxon>
        <taxon>Daphnia</taxon>
        <taxon>Daphnia similis group</taxon>
    </lineage>
</organism>
<accession>A0AAD5KSX9</accession>
<proteinExistence type="predicted"/>
<keyword evidence="2" id="KW-1185">Reference proteome</keyword>
<evidence type="ECO:0000313" key="2">
    <source>
        <dbReference type="Proteomes" id="UP000820818"/>
    </source>
</evidence>